<dbReference type="CDD" id="cd00475">
    <property type="entry name" value="Cis_IPPS"/>
    <property type="match status" value="1"/>
</dbReference>
<feature type="binding site" evidence="2">
    <location>
        <position position="58"/>
    </location>
    <ligand>
        <name>substrate</name>
    </ligand>
</feature>
<dbReference type="InterPro" id="IPR036424">
    <property type="entry name" value="UPP_synth-like_sf"/>
</dbReference>
<comment type="function">
    <text evidence="2">Catalyzes the condensation of isopentenyl diphosphate (IPP) with allylic pyrophosphates generating different type of terpenoids.</text>
</comment>
<dbReference type="SUPFAM" id="SSF64005">
    <property type="entry name" value="Undecaprenyl diphosphate synthase"/>
    <property type="match status" value="1"/>
</dbReference>
<dbReference type="EMBL" id="JXKQ01000008">
    <property type="protein sequence ID" value="OJG45155.1"/>
    <property type="molecule type" value="Genomic_DNA"/>
</dbReference>
<feature type="binding site" evidence="2">
    <location>
        <begin position="98"/>
        <end position="100"/>
    </location>
    <ligand>
        <name>substrate</name>
    </ligand>
</feature>
<dbReference type="HAMAP" id="MF_01139">
    <property type="entry name" value="ISPT"/>
    <property type="match status" value="1"/>
</dbReference>
<dbReference type="GO" id="GO:0008834">
    <property type="term" value="F:ditrans,polycis-undecaprenyl-diphosphate synthase [(2E,6E)-farnesyl-diphosphate specific] activity"/>
    <property type="evidence" value="ECO:0007669"/>
    <property type="project" value="TreeGrafter"/>
</dbReference>
<dbReference type="NCBIfam" id="TIGR00055">
    <property type="entry name" value="uppS"/>
    <property type="match status" value="1"/>
</dbReference>
<dbReference type="NCBIfam" id="NF011405">
    <property type="entry name" value="PRK14830.1"/>
    <property type="match status" value="1"/>
</dbReference>
<feature type="binding site" evidence="2">
    <location>
        <position position="102"/>
    </location>
    <ligand>
        <name>substrate</name>
    </ligand>
</feature>
<dbReference type="InterPro" id="IPR018520">
    <property type="entry name" value="UPP_synth-like_CS"/>
</dbReference>
<feature type="binding site" evidence="2">
    <location>
        <position position="70"/>
    </location>
    <ligand>
        <name>substrate</name>
    </ligand>
</feature>
<comment type="subunit">
    <text evidence="2">Homodimer.</text>
</comment>
<dbReference type="Proteomes" id="UP000182077">
    <property type="component" value="Unassembled WGS sequence"/>
</dbReference>
<dbReference type="PANTHER" id="PTHR10291">
    <property type="entry name" value="DEHYDRODOLICHYL DIPHOSPHATE SYNTHASE FAMILY MEMBER"/>
    <property type="match status" value="1"/>
</dbReference>
<evidence type="ECO:0000313" key="4">
    <source>
        <dbReference type="Proteomes" id="UP000182077"/>
    </source>
</evidence>
<feature type="binding site" evidence="2">
    <location>
        <position position="66"/>
    </location>
    <ligand>
        <name>substrate</name>
    </ligand>
</feature>
<feature type="binding site" evidence="2">
    <location>
        <position position="104"/>
    </location>
    <ligand>
        <name>substrate</name>
    </ligand>
</feature>
<gene>
    <name evidence="3" type="ORF">RV04_GL002469</name>
</gene>
<keyword evidence="2" id="KW-0479">Metal-binding</keyword>
<feature type="binding site" evidence="2">
    <location>
        <position position="225"/>
    </location>
    <ligand>
        <name>substrate</name>
    </ligand>
</feature>
<organism evidence="3 4">
    <name type="scientific">Enterococcus hermanniensis</name>
    <dbReference type="NCBI Taxonomy" id="249189"/>
    <lineage>
        <taxon>Bacteria</taxon>
        <taxon>Bacillati</taxon>
        <taxon>Bacillota</taxon>
        <taxon>Bacilli</taxon>
        <taxon>Lactobacillales</taxon>
        <taxon>Enterococcaceae</taxon>
        <taxon>Enterococcus</taxon>
    </lineage>
</organism>
<dbReference type="Gene3D" id="3.40.1180.10">
    <property type="entry name" value="Decaprenyl diphosphate synthase-like"/>
    <property type="match status" value="1"/>
</dbReference>
<evidence type="ECO:0000256" key="2">
    <source>
        <dbReference type="HAMAP-Rule" id="MF_01139"/>
    </source>
</evidence>
<feature type="binding site" evidence="2">
    <location>
        <position position="244"/>
    </location>
    <ligand>
        <name>Mg(2+)</name>
        <dbReference type="ChEBI" id="CHEBI:18420"/>
    </ligand>
</feature>
<name>A0A1L8TLE1_9ENTE</name>
<sequence>MTFQKYLITYINEGGKNMVLRFFPQKQKYTPEATSLVFNHEGAIPKHIAIIMDGNGRWAQNRRLPRIAGHKEGMETVKKITKHANRLGVKVLTLYAFSTENWKRPEEEVSFLMQLPVDFFDTFVPELIEENVQVQVMGYEEYLPTHTQDAVKRAIEQTAQNDGLVLNFALNYGSRAEIVTGIKEIAQEVKAGTLAVDSINDDVVGDHLMTGFLPKELRDPELVIRTSGEERISNFLLWQLAYSELYFTKALWPDFDGDHLEAAIASFQQRNRRFGGLNKEENK</sequence>
<keyword evidence="1 2" id="KW-0808">Transferase</keyword>
<dbReference type="Pfam" id="PF01255">
    <property type="entry name" value="Prenyltransf"/>
    <property type="match status" value="1"/>
</dbReference>
<evidence type="ECO:0000313" key="3">
    <source>
        <dbReference type="EMBL" id="OJG45155.1"/>
    </source>
</evidence>
<dbReference type="PROSITE" id="PS01066">
    <property type="entry name" value="UPP_SYNTHASE"/>
    <property type="match status" value="1"/>
</dbReference>
<dbReference type="GO" id="GO:0000287">
    <property type="term" value="F:magnesium ion binding"/>
    <property type="evidence" value="ECO:0007669"/>
    <property type="project" value="UniProtKB-UniRule"/>
</dbReference>
<comment type="similarity">
    <text evidence="2">Belongs to the UPP synthase family.</text>
</comment>
<keyword evidence="4" id="KW-1185">Reference proteome</keyword>
<evidence type="ECO:0000256" key="1">
    <source>
        <dbReference type="ARBA" id="ARBA00022679"/>
    </source>
</evidence>
<comment type="cofactor">
    <cofactor evidence="2">
        <name>Mg(2+)</name>
        <dbReference type="ChEBI" id="CHEBI:18420"/>
    </cofactor>
    <text evidence="2">Binds 2 magnesium ions per subunit.</text>
</comment>
<dbReference type="AlphaFoldDB" id="A0A1L8TLE1"/>
<dbReference type="GO" id="GO:0030145">
    <property type="term" value="F:manganese ion binding"/>
    <property type="evidence" value="ECO:0007669"/>
    <property type="project" value="TreeGrafter"/>
</dbReference>
<feature type="binding site" evidence="2">
    <location>
        <position position="53"/>
    </location>
    <ligand>
        <name>Mg(2+)</name>
        <dbReference type="ChEBI" id="CHEBI:18420"/>
    </ligand>
</feature>
<feature type="active site" description="Proton acceptor" evidence="2">
    <location>
        <position position="101"/>
    </location>
</feature>
<accession>A0A1L8TLE1</accession>
<dbReference type="PANTHER" id="PTHR10291:SF0">
    <property type="entry name" value="DEHYDRODOLICHYL DIPHOSPHATE SYNTHASE 2"/>
    <property type="match status" value="1"/>
</dbReference>
<keyword evidence="2" id="KW-0460">Magnesium</keyword>
<protein>
    <recommendedName>
        <fullName evidence="2">Isoprenyl transferase</fullName>
        <ecNumber evidence="2">2.5.1.-</ecNumber>
    </recommendedName>
</protein>
<feature type="binding site" evidence="2">
    <location>
        <begin position="231"/>
        <end position="233"/>
    </location>
    <ligand>
        <name>substrate</name>
    </ligand>
</feature>
<dbReference type="EC" id="2.5.1.-" evidence="2"/>
<feature type="binding site" evidence="2">
    <location>
        <begin position="54"/>
        <end position="57"/>
    </location>
    <ligand>
        <name>substrate</name>
    </ligand>
</feature>
<dbReference type="GO" id="GO:0005829">
    <property type="term" value="C:cytosol"/>
    <property type="evidence" value="ECO:0007669"/>
    <property type="project" value="TreeGrafter"/>
</dbReference>
<proteinExistence type="inferred from homology"/>
<feature type="active site" evidence="2">
    <location>
        <position position="53"/>
    </location>
</feature>
<dbReference type="InterPro" id="IPR001441">
    <property type="entry name" value="UPP_synth-like"/>
</dbReference>
<dbReference type="GO" id="GO:0016094">
    <property type="term" value="P:polyprenol biosynthetic process"/>
    <property type="evidence" value="ECO:0007669"/>
    <property type="project" value="TreeGrafter"/>
</dbReference>
<dbReference type="FunFam" id="3.40.1180.10:FF:000001">
    <property type="entry name" value="(2E,6E)-farnesyl-diphosphate-specific ditrans,polycis-undecaprenyl-diphosphate synthase"/>
    <property type="match status" value="1"/>
</dbReference>
<dbReference type="STRING" id="249189.RV04_GL002469"/>
<comment type="caution">
    <text evidence="3">The sequence shown here is derived from an EMBL/GenBank/DDBJ whole genome shotgun (WGS) entry which is preliminary data.</text>
</comment>
<reference evidence="3 4" key="1">
    <citation type="submission" date="2014-12" db="EMBL/GenBank/DDBJ databases">
        <title>Draft genome sequences of 29 type strains of Enterococci.</title>
        <authorList>
            <person name="Zhong Z."/>
            <person name="Sun Z."/>
            <person name="Liu W."/>
            <person name="Zhang W."/>
            <person name="Zhang H."/>
        </authorList>
    </citation>
    <scope>NUCLEOTIDE SEQUENCE [LARGE SCALE GENOMIC DNA]</scope>
    <source>
        <strain evidence="3 4">DSM 17122</strain>
    </source>
</reference>